<accession>A0A9P6FL21</accession>
<feature type="region of interest" description="Disordered" evidence="1">
    <location>
        <begin position="1"/>
        <end position="20"/>
    </location>
</feature>
<evidence type="ECO:0000256" key="1">
    <source>
        <dbReference type="SAM" id="MobiDB-lite"/>
    </source>
</evidence>
<comment type="caution">
    <text evidence="2">The sequence shown here is derived from an EMBL/GenBank/DDBJ whole genome shotgun (WGS) entry which is preliminary data.</text>
</comment>
<feature type="compositionally biased region" description="Acidic residues" evidence="1">
    <location>
        <begin position="10"/>
        <end position="20"/>
    </location>
</feature>
<gene>
    <name evidence="2" type="ORF">BGW38_007445</name>
</gene>
<keyword evidence="3" id="KW-1185">Reference proteome</keyword>
<evidence type="ECO:0000313" key="3">
    <source>
        <dbReference type="Proteomes" id="UP000780801"/>
    </source>
</evidence>
<sequence length="188" mass="21543">MRRRRLIVSESDDEDEDEEWVDEADRFWGVKQFPSSNNDTTTKTFGPPLNELKRDRSNFTKNELMIVARVFRVLLEAPVAIQSWFKSLGRDGPSRLLTVTGAGKDSCRMAIKFAETGIITCKEINKRGRSKKEMDKEYSSKLVDLITKSNSLGQPNSSTRIANTLKENHGISRSRRSITRDLHRLGFY</sequence>
<dbReference type="Proteomes" id="UP000780801">
    <property type="component" value="Unassembled WGS sequence"/>
</dbReference>
<dbReference type="AlphaFoldDB" id="A0A9P6FL21"/>
<name>A0A9P6FL21_9FUNG</name>
<dbReference type="EMBL" id="JAABOA010004916">
    <property type="protein sequence ID" value="KAF9577378.1"/>
    <property type="molecule type" value="Genomic_DNA"/>
</dbReference>
<organism evidence="2 3">
    <name type="scientific">Lunasporangiospora selenospora</name>
    <dbReference type="NCBI Taxonomy" id="979761"/>
    <lineage>
        <taxon>Eukaryota</taxon>
        <taxon>Fungi</taxon>
        <taxon>Fungi incertae sedis</taxon>
        <taxon>Mucoromycota</taxon>
        <taxon>Mortierellomycotina</taxon>
        <taxon>Mortierellomycetes</taxon>
        <taxon>Mortierellales</taxon>
        <taxon>Mortierellaceae</taxon>
        <taxon>Lunasporangiospora</taxon>
    </lineage>
</organism>
<reference evidence="2" key="1">
    <citation type="journal article" date="2020" name="Fungal Divers.">
        <title>Resolving the Mortierellaceae phylogeny through synthesis of multi-gene phylogenetics and phylogenomics.</title>
        <authorList>
            <person name="Vandepol N."/>
            <person name="Liber J."/>
            <person name="Desiro A."/>
            <person name="Na H."/>
            <person name="Kennedy M."/>
            <person name="Barry K."/>
            <person name="Grigoriev I.V."/>
            <person name="Miller A.N."/>
            <person name="O'Donnell K."/>
            <person name="Stajich J.E."/>
            <person name="Bonito G."/>
        </authorList>
    </citation>
    <scope>NUCLEOTIDE SEQUENCE</scope>
    <source>
        <strain evidence="2">KOD1015</strain>
    </source>
</reference>
<dbReference type="OrthoDB" id="10534335at2759"/>
<proteinExistence type="predicted"/>
<evidence type="ECO:0000313" key="2">
    <source>
        <dbReference type="EMBL" id="KAF9577378.1"/>
    </source>
</evidence>
<protein>
    <submittedName>
        <fullName evidence="2">Uncharacterized protein</fullName>
    </submittedName>
</protein>